<dbReference type="SUPFAM" id="SSF48498">
    <property type="entry name" value="Tetracyclin repressor-like, C-terminal domain"/>
    <property type="match status" value="1"/>
</dbReference>
<name>A0A9W6VRD7_9ACTN</name>
<dbReference type="Pfam" id="PF21597">
    <property type="entry name" value="TetR_C_43"/>
    <property type="match status" value="1"/>
</dbReference>
<dbReference type="EMBL" id="BSTJ01000007">
    <property type="protein sequence ID" value="GLY77555.1"/>
    <property type="molecule type" value="Genomic_DNA"/>
</dbReference>
<keyword evidence="3" id="KW-0804">Transcription</keyword>
<evidence type="ECO:0000259" key="5">
    <source>
        <dbReference type="PROSITE" id="PS50977"/>
    </source>
</evidence>
<evidence type="ECO:0000256" key="3">
    <source>
        <dbReference type="ARBA" id="ARBA00023163"/>
    </source>
</evidence>
<dbReference type="PROSITE" id="PS50977">
    <property type="entry name" value="HTH_TETR_2"/>
    <property type="match status" value="1"/>
</dbReference>
<evidence type="ECO:0000256" key="1">
    <source>
        <dbReference type="ARBA" id="ARBA00023015"/>
    </source>
</evidence>
<reference evidence="6" key="1">
    <citation type="submission" date="2023-03" db="EMBL/GenBank/DDBJ databases">
        <title>Actinoallomurus iriomotensis NBRC 103681.</title>
        <authorList>
            <person name="Ichikawa N."/>
            <person name="Sato H."/>
            <person name="Tonouchi N."/>
        </authorList>
    </citation>
    <scope>NUCLEOTIDE SEQUENCE</scope>
    <source>
        <strain evidence="6">NBRC 103681</strain>
    </source>
</reference>
<dbReference type="InterPro" id="IPR001647">
    <property type="entry name" value="HTH_TetR"/>
</dbReference>
<organism evidence="6 7">
    <name type="scientific">Actinoallomurus iriomotensis</name>
    <dbReference type="NCBI Taxonomy" id="478107"/>
    <lineage>
        <taxon>Bacteria</taxon>
        <taxon>Bacillati</taxon>
        <taxon>Actinomycetota</taxon>
        <taxon>Actinomycetes</taxon>
        <taxon>Streptosporangiales</taxon>
        <taxon>Thermomonosporaceae</taxon>
        <taxon>Actinoallomurus</taxon>
    </lineage>
</organism>
<evidence type="ECO:0000256" key="2">
    <source>
        <dbReference type="ARBA" id="ARBA00023125"/>
    </source>
</evidence>
<dbReference type="InterPro" id="IPR009057">
    <property type="entry name" value="Homeodomain-like_sf"/>
</dbReference>
<evidence type="ECO:0000313" key="6">
    <source>
        <dbReference type="EMBL" id="GLY77555.1"/>
    </source>
</evidence>
<keyword evidence="2 4" id="KW-0238">DNA-binding</keyword>
<comment type="caution">
    <text evidence="6">The sequence shown here is derived from an EMBL/GenBank/DDBJ whole genome shotgun (WGS) entry which is preliminary data.</text>
</comment>
<protein>
    <submittedName>
        <fullName evidence="6">TetR family transcriptional regulator</fullName>
    </submittedName>
</protein>
<evidence type="ECO:0000313" key="7">
    <source>
        <dbReference type="Proteomes" id="UP001165135"/>
    </source>
</evidence>
<gene>
    <name evidence="6" type="ORF">Airi01_058220</name>
</gene>
<dbReference type="RefSeq" id="WP_285627223.1">
    <property type="nucleotide sequence ID" value="NZ_BSTJ01000007.1"/>
</dbReference>
<proteinExistence type="predicted"/>
<dbReference type="PANTHER" id="PTHR30055">
    <property type="entry name" value="HTH-TYPE TRANSCRIPTIONAL REGULATOR RUTR"/>
    <property type="match status" value="1"/>
</dbReference>
<feature type="domain" description="HTH tetR-type" evidence="5">
    <location>
        <begin position="14"/>
        <end position="74"/>
    </location>
</feature>
<keyword evidence="1" id="KW-0805">Transcription regulation</keyword>
<dbReference type="PANTHER" id="PTHR30055:SF234">
    <property type="entry name" value="HTH-TYPE TRANSCRIPTIONAL REGULATOR BETI"/>
    <property type="match status" value="1"/>
</dbReference>
<evidence type="ECO:0000256" key="4">
    <source>
        <dbReference type="PROSITE-ProRule" id="PRU00335"/>
    </source>
</evidence>
<dbReference type="GO" id="GO:0000976">
    <property type="term" value="F:transcription cis-regulatory region binding"/>
    <property type="evidence" value="ECO:0007669"/>
    <property type="project" value="TreeGrafter"/>
</dbReference>
<dbReference type="Pfam" id="PF00440">
    <property type="entry name" value="TetR_N"/>
    <property type="match status" value="1"/>
</dbReference>
<dbReference type="PRINTS" id="PR00455">
    <property type="entry name" value="HTHTETR"/>
</dbReference>
<dbReference type="Proteomes" id="UP001165135">
    <property type="component" value="Unassembled WGS sequence"/>
</dbReference>
<feature type="DNA-binding region" description="H-T-H motif" evidence="4">
    <location>
        <begin position="37"/>
        <end position="56"/>
    </location>
</feature>
<dbReference type="GO" id="GO:0003700">
    <property type="term" value="F:DNA-binding transcription factor activity"/>
    <property type="evidence" value="ECO:0007669"/>
    <property type="project" value="TreeGrafter"/>
</dbReference>
<dbReference type="InterPro" id="IPR036271">
    <property type="entry name" value="Tet_transcr_reg_TetR-rel_C_sf"/>
</dbReference>
<dbReference type="AlphaFoldDB" id="A0A9W6VRD7"/>
<sequence length="200" mass="21341">MPPTGPRPLRADAQRNRDRLLDAAARAFSQAGGAEVTLDAIAKDAGVGIGTLYRHFPTREALVEATYRKELARLCDATSELLESLPPDEALRTWMDRFVDYMTTKRGMADALRAVIASGGNPFSESKARLTEAVTTLTRAGVDAGRVRPDVDAADLVASLGGVSLMAAEPTQREQAGRILDLLMDGLRYGARGTAAEPGT</sequence>
<dbReference type="InterPro" id="IPR049445">
    <property type="entry name" value="TetR_SbtR-like_C"/>
</dbReference>
<dbReference type="InterPro" id="IPR050109">
    <property type="entry name" value="HTH-type_TetR-like_transc_reg"/>
</dbReference>
<accession>A0A9W6VRD7</accession>
<dbReference type="Gene3D" id="1.10.357.10">
    <property type="entry name" value="Tetracycline Repressor, domain 2"/>
    <property type="match status" value="1"/>
</dbReference>
<dbReference type="SUPFAM" id="SSF46689">
    <property type="entry name" value="Homeodomain-like"/>
    <property type="match status" value="1"/>
</dbReference>